<feature type="compositionally biased region" description="Low complexity" evidence="2">
    <location>
        <begin position="260"/>
        <end position="269"/>
    </location>
</feature>
<dbReference type="PANTHER" id="PTHR22978:SF22">
    <property type="entry name" value="BTG FAMILY PROTEIN"/>
    <property type="match status" value="1"/>
</dbReference>
<protein>
    <recommendedName>
        <fullName evidence="3">Anti-proliferative protein domain-containing protein</fullName>
    </recommendedName>
</protein>
<evidence type="ECO:0000313" key="5">
    <source>
        <dbReference type="Proteomes" id="UP000521943"/>
    </source>
</evidence>
<evidence type="ECO:0000259" key="3">
    <source>
        <dbReference type="Pfam" id="PF07742"/>
    </source>
</evidence>
<dbReference type="InterPro" id="IPR036054">
    <property type="entry name" value="BTG-like_sf"/>
</dbReference>
<feature type="region of interest" description="Disordered" evidence="2">
    <location>
        <begin position="179"/>
        <end position="296"/>
    </location>
</feature>
<dbReference type="Gene3D" id="3.90.640.90">
    <property type="entry name" value="Anti-proliferative protein, N-terminal domain"/>
    <property type="match status" value="1"/>
</dbReference>
<dbReference type="GO" id="GO:0005737">
    <property type="term" value="C:cytoplasm"/>
    <property type="evidence" value="ECO:0007669"/>
    <property type="project" value="TreeGrafter"/>
</dbReference>
<keyword evidence="5" id="KW-1185">Reference proteome</keyword>
<sequence length="296" mass="31261">MSSTNLTITLAHAIAYLTAPLLTSYNAAVIVKLQSLLDANLTALYAPTWSVKDPLRGSTRRCLVLSPECLPPRPIYQACVSAGVQWFDWVDALGGFEFELYVDPGCVAVRRAAGKLTTVWTGAVAAPPLPTPRTGLASFSDAQNRAMSPNKTVAQQLLADDDEDEKIFDLINDANWGPTFPNARSSSPLSTLSSAYSRCSSRSSNSSSSASDGAYSNSSSPPSSTYSSSKGSSTSSRRDKAKQARVYIDTTKTDVTPYDGGKTTVLTGGVMLGGGPVKASSHKSKPSASSWRSARA</sequence>
<dbReference type="EMBL" id="JACGCI010000001">
    <property type="protein sequence ID" value="KAF6766239.1"/>
    <property type="molecule type" value="Genomic_DNA"/>
</dbReference>
<comment type="caution">
    <text evidence="4">The sequence shown here is derived from an EMBL/GenBank/DDBJ whole genome shotgun (WGS) entry which is preliminary data.</text>
</comment>
<proteinExistence type="inferred from homology"/>
<dbReference type="GO" id="GO:0005634">
    <property type="term" value="C:nucleus"/>
    <property type="evidence" value="ECO:0007669"/>
    <property type="project" value="TreeGrafter"/>
</dbReference>
<accession>A0A8H6IJS4</accession>
<feature type="domain" description="Anti-proliferative protein" evidence="3">
    <location>
        <begin position="11"/>
        <end position="114"/>
    </location>
</feature>
<evidence type="ECO:0000256" key="1">
    <source>
        <dbReference type="ARBA" id="ARBA00007989"/>
    </source>
</evidence>
<dbReference type="InterPro" id="IPR033332">
    <property type="entry name" value="BTG"/>
</dbReference>
<feature type="compositionally biased region" description="Low complexity" evidence="2">
    <location>
        <begin position="183"/>
        <end position="235"/>
    </location>
</feature>
<feature type="compositionally biased region" description="Low complexity" evidence="2">
    <location>
        <begin position="286"/>
        <end position="296"/>
    </location>
</feature>
<dbReference type="Proteomes" id="UP000521943">
    <property type="component" value="Unassembled WGS sequence"/>
</dbReference>
<dbReference type="InterPro" id="IPR002087">
    <property type="entry name" value="Anti_prolifrtn"/>
</dbReference>
<evidence type="ECO:0000313" key="4">
    <source>
        <dbReference type="EMBL" id="KAF6766239.1"/>
    </source>
</evidence>
<gene>
    <name evidence="4" type="ORF">DFP72DRAFT_11852</name>
</gene>
<dbReference type="OrthoDB" id="19928at2759"/>
<dbReference type="SUPFAM" id="SSF160696">
    <property type="entry name" value="BTG domain-like"/>
    <property type="match status" value="1"/>
</dbReference>
<reference evidence="4 5" key="1">
    <citation type="submission" date="2020-07" db="EMBL/GenBank/DDBJ databases">
        <title>Comparative genomics of pyrophilous fungi reveals a link between fire events and developmental genes.</title>
        <authorList>
            <consortium name="DOE Joint Genome Institute"/>
            <person name="Steindorff A.S."/>
            <person name="Carver A."/>
            <person name="Calhoun S."/>
            <person name="Stillman K."/>
            <person name="Liu H."/>
            <person name="Lipzen A."/>
            <person name="Pangilinan J."/>
            <person name="Labutti K."/>
            <person name="Bruns T.D."/>
            <person name="Grigoriev I.V."/>
        </authorList>
    </citation>
    <scope>NUCLEOTIDE SEQUENCE [LARGE SCALE GENOMIC DNA]</scope>
    <source>
        <strain evidence="4 5">CBS 144469</strain>
    </source>
</reference>
<evidence type="ECO:0000256" key="2">
    <source>
        <dbReference type="SAM" id="MobiDB-lite"/>
    </source>
</evidence>
<dbReference type="Pfam" id="PF07742">
    <property type="entry name" value="BTG"/>
    <property type="match status" value="1"/>
</dbReference>
<name>A0A8H6IJS4_9AGAR</name>
<dbReference type="PANTHER" id="PTHR22978">
    <property type="entry name" value="B-CELL TRANSLOCATION GENE"/>
    <property type="match status" value="1"/>
</dbReference>
<organism evidence="4 5">
    <name type="scientific">Ephemerocybe angulata</name>
    <dbReference type="NCBI Taxonomy" id="980116"/>
    <lineage>
        <taxon>Eukaryota</taxon>
        <taxon>Fungi</taxon>
        <taxon>Dikarya</taxon>
        <taxon>Basidiomycota</taxon>
        <taxon>Agaricomycotina</taxon>
        <taxon>Agaricomycetes</taxon>
        <taxon>Agaricomycetidae</taxon>
        <taxon>Agaricales</taxon>
        <taxon>Agaricineae</taxon>
        <taxon>Psathyrellaceae</taxon>
        <taxon>Ephemerocybe</taxon>
    </lineage>
</organism>
<comment type="similarity">
    <text evidence="1">Belongs to the BTG family.</text>
</comment>
<dbReference type="AlphaFoldDB" id="A0A8H6IJS4"/>